<keyword evidence="2" id="KW-0520">NAD</keyword>
<evidence type="ECO:0000313" key="4">
    <source>
        <dbReference type="EMBL" id="KAE9396249.1"/>
    </source>
</evidence>
<proteinExistence type="predicted"/>
<dbReference type="AlphaFoldDB" id="A0A6A4HD27"/>
<accession>A0A6A4HD27</accession>
<dbReference type="SMART" id="SM00839">
    <property type="entry name" value="ELFV_dehydrog"/>
    <property type="match status" value="1"/>
</dbReference>
<dbReference type="GO" id="GO:0004352">
    <property type="term" value="F:glutamate dehydrogenase (NAD+) activity"/>
    <property type="evidence" value="ECO:0007669"/>
    <property type="project" value="TreeGrafter"/>
</dbReference>
<name>A0A6A4HD27_9AGAR</name>
<evidence type="ECO:0000259" key="3">
    <source>
        <dbReference type="SMART" id="SM00839"/>
    </source>
</evidence>
<feature type="domain" description="Glutamate/phenylalanine/leucine/valine/L-tryptophan dehydrogenase C-terminal" evidence="3">
    <location>
        <begin position="70"/>
        <end position="277"/>
    </location>
</feature>
<dbReference type="Gene3D" id="3.40.50.720">
    <property type="entry name" value="NAD(P)-binding Rossmann-like Domain"/>
    <property type="match status" value="1"/>
</dbReference>
<evidence type="ECO:0000313" key="5">
    <source>
        <dbReference type="Proteomes" id="UP000799118"/>
    </source>
</evidence>
<evidence type="ECO:0000256" key="1">
    <source>
        <dbReference type="ARBA" id="ARBA00023002"/>
    </source>
</evidence>
<dbReference type="PANTHER" id="PTHR11606">
    <property type="entry name" value="GLUTAMATE DEHYDROGENASE"/>
    <property type="match status" value="1"/>
</dbReference>
<protein>
    <recommendedName>
        <fullName evidence="3">Glutamate/phenylalanine/leucine/valine/L-tryptophan dehydrogenase C-terminal domain-containing protein</fullName>
    </recommendedName>
</protein>
<dbReference type="GO" id="GO:0005739">
    <property type="term" value="C:mitochondrion"/>
    <property type="evidence" value="ECO:0007669"/>
    <property type="project" value="TreeGrafter"/>
</dbReference>
<dbReference type="PANTHER" id="PTHR11606:SF24">
    <property type="entry name" value="NAD-SPECIFIC GLUTAMATE DEHYDROGENASE"/>
    <property type="match status" value="1"/>
</dbReference>
<dbReference type="OrthoDB" id="184415at2759"/>
<dbReference type="Proteomes" id="UP000799118">
    <property type="component" value="Unassembled WGS sequence"/>
</dbReference>
<dbReference type="EMBL" id="ML769516">
    <property type="protein sequence ID" value="KAE9396249.1"/>
    <property type="molecule type" value="Genomic_DNA"/>
</dbReference>
<gene>
    <name evidence="4" type="ORF">BT96DRAFT_1021438</name>
</gene>
<organism evidence="4 5">
    <name type="scientific">Gymnopus androsaceus JB14</name>
    <dbReference type="NCBI Taxonomy" id="1447944"/>
    <lineage>
        <taxon>Eukaryota</taxon>
        <taxon>Fungi</taxon>
        <taxon>Dikarya</taxon>
        <taxon>Basidiomycota</taxon>
        <taxon>Agaricomycotina</taxon>
        <taxon>Agaricomycetes</taxon>
        <taxon>Agaricomycetidae</taxon>
        <taxon>Agaricales</taxon>
        <taxon>Marasmiineae</taxon>
        <taxon>Omphalotaceae</taxon>
        <taxon>Gymnopus</taxon>
    </lineage>
</organism>
<dbReference type="InterPro" id="IPR006096">
    <property type="entry name" value="Glu/Leu/Phe/Val/Trp_DH_C"/>
</dbReference>
<evidence type="ECO:0000256" key="2">
    <source>
        <dbReference type="ARBA" id="ARBA00023027"/>
    </source>
</evidence>
<dbReference type="InterPro" id="IPR036291">
    <property type="entry name" value="NAD(P)-bd_dom_sf"/>
</dbReference>
<keyword evidence="1" id="KW-0560">Oxidoreductase</keyword>
<keyword evidence="5" id="KW-1185">Reference proteome</keyword>
<reference evidence="4" key="1">
    <citation type="journal article" date="2019" name="Environ. Microbiol.">
        <title>Fungal ecological strategies reflected in gene transcription - a case study of two litter decomposers.</title>
        <authorList>
            <person name="Barbi F."/>
            <person name="Kohler A."/>
            <person name="Barry K."/>
            <person name="Baskaran P."/>
            <person name="Daum C."/>
            <person name="Fauchery L."/>
            <person name="Ihrmark K."/>
            <person name="Kuo A."/>
            <person name="LaButti K."/>
            <person name="Lipzen A."/>
            <person name="Morin E."/>
            <person name="Grigoriev I.V."/>
            <person name="Henrissat B."/>
            <person name="Lindahl B."/>
            <person name="Martin F."/>
        </authorList>
    </citation>
    <scope>NUCLEOTIDE SEQUENCE</scope>
    <source>
        <strain evidence="4">JB14</strain>
    </source>
</reference>
<sequence>MKLTRRSVTVAERFTHLEFPLPNELSATVLLSKRPWVVPSQRRIFEKLELDGHALSLQNKSERLIAIFDEIPHLASGSSTRSTKCADRGPDGDLGSNEILLKTVAIIDGSGVLVDPAGLNRKELDEVWVFVKIEEQDVKLPFTLFKSGEIIFDGIVFRNGAHLRFKADLFMPCGRCHQHVERGCALRQEGKPHFKYIVKGANLFLTQQAASRWCNEFFLGSPSRSRSLNARIHRLDDLQRRQPSEFYQRYVKDIQAKITENATAEFQCLWKEHTRLQRAKPGKTISDELSSTLNNLQAGLECSDLFEDVQWGDEEGDTQDAG</sequence>
<dbReference type="GO" id="GO:0006538">
    <property type="term" value="P:L-glutamate catabolic process"/>
    <property type="evidence" value="ECO:0007669"/>
    <property type="project" value="TreeGrafter"/>
</dbReference>
<dbReference type="Pfam" id="PF00208">
    <property type="entry name" value="ELFV_dehydrog"/>
    <property type="match status" value="1"/>
</dbReference>
<dbReference type="SUPFAM" id="SSF51735">
    <property type="entry name" value="NAD(P)-binding Rossmann-fold domains"/>
    <property type="match status" value="1"/>
</dbReference>